<dbReference type="InterPro" id="IPR023416">
    <property type="entry name" value="Transthyretin/HIU_hydrolase_d"/>
</dbReference>
<comment type="similarity">
    <text evidence="3 10">Belongs to the transthyretin family. 5-hydroxyisourate hydrolase subfamily.</text>
</comment>
<evidence type="ECO:0000313" key="12">
    <source>
        <dbReference type="EMBL" id="NDL64904.1"/>
    </source>
</evidence>
<evidence type="ECO:0000256" key="6">
    <source>
        <dbReference type="ARBA" id="ARBA00017539"/>
    </source>
</evidence>
<reference evidence="12 13" key="2">
    <citation type="submission" date="2020-02" db="EMBL/GenBank/DDBJ databases">
        <title>The new genus of Enterobacteriales.</title>
        <authorList>
            <person name="Kim I.S."/>
        </authorList>
    </citation>
    <scope>NUCLEOTIDE SEQUENCE [LARGE SCALE GENOMIC DNA]</scope>
    <source>
        <strain evidence="12 13">SAP-6</strain>
    </source>
</reference>
<keyword evidence="8 10" id="KW-0378">Hydrolase</keyword>
<evidence type="ECO:0000313" key="13">
    <source>
        <dbReference type="Proteomes" id="UP000461443"/>
    </source>
</evidence>
<keyword evidence="13" id="KW-1185">Reference proteome</keyword>
<proteinExistence type="inferred from homology"/>
<organism evidence="12 13">
    <name type="scientific">Acerihabitans arboris</name>
    <dbReference type="NCBI Taxonomy" id="2691583"/>
    <lineage>
        <taxon>Bacteria</taxon>
        <taxon>Pseudomonadati</taxon>
        <taxon>Pseudomonadota</taxon>
        <taxon>Gammaproteobacteria</taxon>
        <taxon>Enterobacterales</taxon>
        <taxon>Pectobacteriaceae</taxon>
        <taxon>Acerihabitans</taxon>
    </lineage>
</organism>
<evidence type="ECO:0000256" key="5">
    <source>
        <dbReference type="ARBA" id="ARBA00012609"/>
    </source>
</evidence>
<feature type="binding site" evidence="9">
    <location>
        <position position="47"/>
    </location>
    <ligand>
        <name>substrate</name>
    </ligand>
</feature>
<feature type="binding site" evidence="9">
    <location>
        <position position="9"/>
    </location>
    <ligand>
        <name>substrate</name>
    </ligand>
</feature>
<dbReference type="InterPro" id="IPR023418">
    <property type="entry name" value="Thyroxine_BS"/>
</dbReference>
<dbReference type="Gene3D" id="2.60.40.180">
    <property type="entry name" value="Transthyretin/hydroxyisourate hydrolase domain"/>
    <property type="match status" value="1"/>
</dbReference>
<gene>
    <name evidence="12" type="primary">uraH</name>
    <name evidence="12" type="ORF">GRH90_19400</name>
</gene>
<dbReference type="InterPro" id="IPR014306">
    <property type="entry name" value="Hydroxyisourate_hydrolase"/>
</dbReference>
<name>A0A845SPN3_9GAMM</name>
<dbReference type="EMBL" id="WUBS01000015">
    <property type="protein sequence ID" value="NDL64904.1"/>
    <property type="molecule type" value="Genomic_DNA"/>
</dbReference>
<dbReference type="PRINTS" id="PR00189">
    <property type="entry name" value="TRNSTHYRETIN"/>
</dbReference>
<evidence type="ECO:0000256" key="2">
    <source>
        <dbReference type="ARBA" id="ARBA00002704"/>
    </source>
</evidence>
<dbReference type="CDD" id="cd05822">
    <property type="entry name" value="TLP_HIUase"/>
    <property type="match status" value="1"/>
</dbReference>
<dbReference type="NCBIfam" id="TIGR02962">
    <property type="entry name" value="hdxy_isourate"/>
    <property type="match status" value="1"/>
</dbReference>
<comment type="catalytic activity">
    <reaction evidence="1 10">
        <text>5-hydroxyisourate + H2O = 5-hydroxy-2-oxo-4-ureido-2,5-dihydro-1H-imidazole-5-carboxylate + H(+)</text>
        <dbReference type="Rhea" id="RHEA:23736"/>
        <dbReference type="ChEBI" id="CHEBI:15377"/>
        <dbReference type="ChEBI" id="CHEBI:15378"/>
        <dbReference type="ChEBI" id="CHEBI:18072"/>
        <dbReference type="ChEBI" id="CHEBI:58639"/>
        <dbReference type="EC" id="3.5.2.17"/>
    </reaction>
</comment>
<comment type="function">
    <text evidence="2">Catalyzes the hydrolysis of 5-hydroxyisourate (HIU) to 2-oxo-4-hydroxy-4-carboxy-5-ureidoimidazoline (OHCU).</text>
</comment>
<evidence type="ECO:0000256" key="10">
    <source>
        <dbReference type="RuleBase" id="RU361270"/>
    </source>
</evidence>
<dbReference type="GO" id="GO:0033971">
    <property type="term" value="F:hydroxyisourate hydrolase activity"/>
    <property type="evidence" value="ECO:0007669"/>
    <property type="project" value="UniProtKB-EC"/>
</dbReference>
<dbReference type="InterPro" id="IPR036817">
    <property type="entry name" value="Transthyretin/HIU_hydrolase_sf"/>
</dbReference>
<dbReference type="AlphaFoldDB" id="A0A845SPN3"/>
<evidence type="ECO:0000256" key="8">
    <source>
        <dbReference type="ARBA" id="ARBA00022801"/>
    </source>
</evidence>
<evidence type="ECO:0000256" key="4">
    <source>
        <dbReference type="ARBA" id="ARBA00011881"/>
    </source>
</evidence>
<dbReference type="PANTHER" id="PTHR10395">
    <property type="entry name" value="URICASE AND TRANSTHYRETIN-RELATED"/>
    <property type="match status" value="1"/>
</dbReference>
<keyword evidence="7 10" id="KW-0659">Purine metabolism</keyword>
<accession>A0A845SPN3</accession>
<evidence type="ECO:0000256" key="3">
    <source>
        <dbReference type="ARBA" id="ARBA00009850"/>
    </source>
</evidence>
<evidence type="ECO:0000256" key="7">
    <source>
        <dbReference type="ARBA" id="ARBA00022631"/>
    </source>
</evidence>
<comment type="caution">
    <text evidence="12">The sequence shown here is derived from an EMBL/GenBank/DDBJ whole genome shotgun (WGS) entry which is preliminary data.</text>
</comment>
<evidence type="ECO:0000256" key="1">
    <source>
        <dbReference type="ARBA" id="ARBA00001043"/>
    </source>
</evidence>
<dbReference type="EC" id="3.5.2.17" evidence="5 10"/>
<sequence length="113" mass="12313">MSRCNITTHILDTSRGKPAARVKVKLEKEQAFTWETAASGETDSDGRLATLTPGGISPGHYRLSAAFGAWFARQGVDALYGSAIVDFFVLEGQEHLHLPLLISPYGWSTYRGS</sequence>
<dbReference type="PROSITE" id="PS00768">
    <property type="entry name" value="TRANSTHYRETIN_1"/>
    <property type="match status" value="1"/>
</dbReference>
<dbReference type="PANTHER" id="PTHR10395:SF7">
    <property type="entry name" value="5-HYDROXYISOURATE HYDROLASE"/>
    <property type="match status" value="1"/>
</dbReference>
<dbReference type="SUPFAM" id="SSF49472">
    <property type="entry name" value="Transthyretin (synonym: prealbumin)"/>
    <property type="match status" value="1"/>
</dbReference>
<feature type="binding site" evidence="9">
    <location>
        <position position="110"/>
    </location>
    <ligand>
        <name>substrate</name>
    </ligand>
</feature>
<comment type="subunit">
    <text evidence="4 10">Homotetramer.</text>
</comment>
<dbReference type="Pfam" id="PF00576">
    <property type="entry name" value="Transthyretin"/>
    <property type="match status" value="1"/>
</dbReference>
<dbReference type="SMART" id="SM00095">
    <property type="entry name" value="TR_THY"/>
    <property type="match status" value="1"/>
</dbReference>
<dbReference type="Proteomes" id="UP000461443">
    <property type="component" value="Unassembled WGS sequence"/>
</dbReference>
<evidence type="ECO:0000256" key="9">
    <source>
        <dbReference type="PIRSR" id="PIRSR600895-51"/>
    </source>
</evidence>
<reference evidence="12 13" key="1">
    <citation type="submission" date="2019-12" db="EMBL/GenBank/DDBJ databases">
        <authorList>
            <person name="Lee S.D."/>
        </authorList>
    </citation>
    <scope>NUCLEOTIDE SEQUENCE [LARGE SCALE GENOMIC DNA]</scope>
    <source>
        <strain evidence="12 13">SAP-6</strain>
    </source>
</reference>
<feature type="domain" description="Transthyretin/hydroxyisourate hydrolase" evidence="11">
    <location>
        <begin position="1"/>
        <end position="112"/>
    </location>
</feature>
<dbReference type="GO" id="GO:0006144">
    <property type="term" value="P:purine nucleobase metabolic process"/>
    <property type="evidence" value="ECO:0007669"/>
    <property type="project" value="UniProtKB-KW"/>
</dbReference>
<protein>
    <recommendedName>
        <fullName evidence="6 10">5-hydroxyisourate hydrolase</fullName>
        <shortName evidence="10">HIU hydrolase</shortName>
        <shortName evidence="10">HIUHase</shortName>
        <ecNumber evidence="5 10">3.5.2.17</ecNumber>
    </recommendedName>
</protein>
<dbReference type="InterPro" id="IPR000895">
    <property type="entry name" value="Transthyretin/HIU_hydrolase"/>
</dbReference>
<evidence type="ECO:0000259" key="11">
    <source>
        <dbReference type="SMART" id="SM00095"/>
    </source>
</evidence>